<keyword evidence="1" id="KW-0863">Zinc-finger</keyword>
<evidence type="ECO:0000313" key="3">
    <source>
        <dbReference type="Proteomes" id="UP000515158"/>
    </source>
</evidence>
<dbReference type="SMART" id="SM00355">
    <property type="entry name" value="ZnF_C2H2"/>
    <property type="match status" value="2"/>
</dbReference>
<gene>
    <name evidence="4" type="primary">LOC117650414</name>
</gene>
<dbReference type="AlphaFoldDB" id="A0A6P8ZX66"/>
<evidence type="ECO:0000256" key="1">
    <source>
        <dbReference type="PROSITE-ProRule" id="PRU00042"/>
    </source>
</evidence>
<dbReference type="Pfam" id="PF00096">
    <property type="entry name" value="zf-C2H2"/>
    <property type="match status" value="1"/>
</dbReference>
<keyword evidence="1" id="KW-0862">Zinc</keyword>
<evidence type="ECO:0000259" key="2">
    <source>
        <dbReference type="PROSITE" id="PS50157"/>
    </source>
</evidence>
<dbReference type="GeneID" id="117650414"/>
<proteinExistence type="predicted"/>
<reference evidence="4" key="1">
    <citation type="submission" date="2025-08" db="UniProtKB">
        <authorList>
            <consortium name="RefSeq"/>
        </authorList>
    </citation>
    <scope>IDENTIFICATION</scope>
    <source>
        <tissue evidence="4">Total insect</tissue>
    </source>
</reference>
<dbReference type="InterPro" id="IPR013087">
    <property type="entry name" value="Znf_C2H2_type"/>
</dbReference>
<evidence type="ECO:0000313" key="4">
    <source>
        <dbReference type="RefSeq" id="XP_034249729.1"/>
    </source>
</evidence>
<accession>A0A6P8ZX66</accession>
<dbReference type="Proteomes" id="UP000515158">
    <property type="component" value="Unplaced"/>
</dbReference>
<dbReference type="SUPFAM" id="SSF57667">
    <property type="entry name" value="beta-beta-alpha zinc fingers"/>
    <property type="match status" value="1"/>
</dbReference>
<dbReference type="PROSITE" id="PS50157">
    <property type="entry name" value="ZINC_FINGER_C2H2_2"/>
    <property type="match status" value="1"/>
</dbReference>
<keyword evidence="3" id="KW-1185">Reference proteome</keyword>
<dbReference type="GO" id="GO:0008270">
    <property type="term" value="F:zinc ion binding"/>
    <property type="evidence" value="ECO:0007669"/>
    <property type="project" value="UniProtKB-KW"/>
</dbReference>
<dbReference type="KEGG" id="tpal:117650414"/>
<keyword evidence="1" id="KW-0479">Metal-binding</keyword>
<dbReference type="InParanoid" id="A0A6P8ZX66"/>
<dbReference type="OrthoDB" id="6628799at2759"/>
<name>A0A6P8ZX66_THRPL</name>
<sequence length="96" mass="11121">MLRYHSVGTKVQVQAGHTPTKLRQGEIFSCERCSRSFSYKYNLIKHQRYSCGQAPQFACPVCPLRSNHKWSVNVHMRNRHPEIGAESKPLQLRIPN</sequence>
<dbReference type="RefSeq" id="XP_034249729.1">
    <property type="nucleotide sequence ID" value="XM_034393838.1"/>
</dbReference>
<organism evidence="4">
    <name type="scientific">Thrips palmi</name>
    <name type="common">Melon thrips</name>
    <dbReference type="NCBI Taxonomy" id="161013"/>
    <lineage>
        <taxon>Eukaryota</taxon>
        <taxon>Metazoa</taxon>
        <taxon>Ecdysozoa</taxon>
        <taxon>Arthropoda</taxon>
        <taxon>Hexapoda</taxon>
        <taxon>Insecta</taxon>
        <taxon>Pterygota</taxon>
        <taxon>Neoptera</taxon>
        <taxon>Paraneoptera</taxon>
        <taxon>Thysanoptera</taxon>
        <taxon>Terebrantia</taxon>
        <taxon>Thripoidea</taxon>
        <taxon>Thripidae</taxon>
        <taxon>Thrips</taxon>
    </lineage>
</organism>
<dbReference type="Gene3D" id="3.30.160.60">
    <property type="entry name" value="Classic Zinc Finger"/>
    <property type="match status" value="1"/>
</dbReference>
<feature type="domain" description="C2H2-type" evidence="2">
    <location>
        <begin position="28"/>
        <end position="55"/>
    </location>
</feature>
<protein>
    <submittedName>
        <fullName evidence="4">Gastrula zinc finger protein XlCGF52.1-like</fullName>
    </submittedName>
</protein>
<dbReference type="InterPro" id="IPR036236">
    <property type="entry name" value="Znf_C2H2_sf"/>
</dbReference>